<comment type="caution">
    <text evidence="11">The sequence shown here is derived from an EMBL/GenBank/DDBJ whole genome shotgun (WGS) entry which is preliminary data.</text>
</comment>
<dbReference type="AlphaFoldDB" id="A0A8J6F860"/>
<keyword evidence="6" id="KW-1015">Disulfide bond</keyword>
<keyword evidence="2 9" id="KW-0812">Transmembrane</keyword>
<keyword evidence="7" id="KW-0325">Glycoprotein</keyword>
<evidence type="ECO:0000256" key="2">
    <source>
        <dbReference type="ARBA" id="ARBA00022692"/>
    </source>
</evidence>
<evidence type="ECO:0000256" key="9">
    <source>
        <dbReference type="SAM" id="Phobius"/>
    </source>
</evidence>
<dbReference type="PRINTS" id="PR00213">
    <property type="entry name" value="MYELINP0"/>
</dbReference>
<accession>A0A8J6F860</accession>
<evidence type="ECO:0000256" key="6">
    <source>
        <dbReference type="ARBA" id="ARBA00023157"/>
    </source>
</evidence>
<keyword evidence="3" id="KW-0732">Signal</keyword>
<keyword evidence="8" id="KW-0393">Immunoglobulin domain</keyword>
<evidence type="ECO:0000256" key="5">
    <source>
        <dbReference type="ARBA" id="ARBA00023136"/>
    </source>
</evidence>
<dbReference type="SUPFAM" id="SSF48726">
    <property type="entry name" value="Immunoglobulin"/>
    <property type="match status" value="1"/>
</dbReference>
<feature type="transmembrane region" description="Helical" evidence="9">
    <location>
        <begin position="76"/>
        <end position="100"/>
    </location>
</feature>
<dbReference type="GO" id="GO:0098609">
    <property type="term" value="P:cell-cell adhesion"/>
    <property type="evidence" value="ECO:0007669"/>
    <property type="project" value="TreeGrafter"/>
</dbReference>
<evidence type="ECO:0000256" key="4">
    <source>
        <dbReference type="ARBA" id="ARBA00022989"/>
    </source>
</evidence>
<dbReference type="Pfam" id="PF07686">
    <property type="entry name" value="V-set"/>
    <property type="match status" value="1"/>
</dbReference>
<feature type="domain" description="Immunoglobulin V-set" evidence="10">
    <location>
        <begin position="16"/>
        <end position="65"/>
    </location>
</feature>
<dbReference type="OrthoDB" id="8916449at2759"/>
<dbReference type="InterPro" id="IPR000920">
    <property type="entry name" value="Myelin_P0-rel"/>
</dbReference>
<evidence type="ECO:0000256" key="7">
    <source>
        <dbReference type="ARBA" id="ARBA00023180"/>
    </source>
</evidence>
<dbReference type="GO" id="GO:0005886">
    <property type="term" value="C:plasma membrane"/>
    <property type="evidence" value="ECO:0007669"/>
    <property type="project" value="TreeGrafter"/>
</dbReference>
<protein>
    <recommendedName>
        <fullName evidence="10">Immunoglobulin V-set domain-containing protein</fullName>
    </recommendedName>
</protein>
<gene>
    <name evidence="11" type="ORF">GDO78_011281</name>
</gene>
<comment type="subcellular location">
    <subcellularLocation>
        <location evidence="1">Membrane</location>
        <topology evidence="1">Single-pass type I membrane protein</topology>
    </subcellularLocation>
</comment>
<evidence type="ECO:0000256" key="3">
    <source>
        <dbReference type="ARBA" id="ARBA00022729"/>
    </source>
</evidence>
<dbReference type="EMBL" id="WNTK01000006">
    <property type="protein sequence ID" value="KAG9482521.1"/>
    <property type="molecule type" value="Genomic_DNA"/>
</dbReference>
<dbReference type="PANTHER" id="PTHR13869:SF21">
    <property type="entry name" value="MYELIN PROTEIN ZERO-LIKE PROTEIN 2"/>
    <property type="match status" value="1"/>
</dbReference>
<dbReference type="EMBL" id="WNTK01000006">
    <property type="protein sequence ID" value="KAG9482522.1"/>
    <property type="molecule type" value="Genomic_DNA"/>
</dbReference>
<sequence length="131" mass="14804">IFFFHMEPYPPTKGRFANRAFWDGNPKRNDGSIIIRNIQPMDNGTYLCQIKNPPDVHGEVGEIMVSVVDQVKFSEIMLLMLVIGVGSAVIIAIVIVVVLVRYYRKQRTHSTAVSVMECKEKLNDKSHNVTA</sequence>
<proteinExistence type="predicted"/>
<dbReference type="InterPro" id="IPR013783">
    <property type="entry name" value="Ig-like_fold"/>
</dbReference>
<evidence type="ECO:0000256" key="8">
    <source>
        <dbReference type="ARBA" id="ARBA00023319"/>
    </source>
</evidence>
<organism evidence="11 12">
    <name type="scientific">Eleutherodactylus coqui</name>
    <name type="common">Puerto Rican coqui</name>
    <dbReference type="NCBI Taxonomy" id="57060"/>
    <lineage>
        <taxon>Eukaryota</taxon>
        <taxon>Metazoa</taxon>
        <taxon>Chordata</taxon>
        <taxon>Craniata</taxon>
        <taxon>Vertebrata</taxon>
        <taxon>Euteleostomi</taxon>
        <taxon>Amphibia</taxon>
        <taxon>Batrachia</taxon>
        <taxon>Anura</taxon>
        <taxon>Neobatrachia</taxon>
        <taxon>Hyloidea</taxon>
        <taxon>Eleutherodactylidae</taxon>
        <taxon>Eleutherodactylinae</taxon>
        <taxon>Eleutherodactylus</taxon>
        <taxon>Eleutherodactylus</taxon>
    </lineage>
</organism>
<feature type="non-terminal residue" evidence="11">
    <location>
        <position position="1"/>
    </location>
</feature>
<name>A0A8J6F860_ELECQ</name>
<dbReference type="Proteomes" id="UP000770717">
    <property type="component" value="Unassembled WGS sequence"/>
</dbReference>
<dbReference type="InterPro" id="IPR013106">
    <property type="entry name" value="Ig_V-set"/>
</dbReference>
<reference evidence="11" key="1">
    <citation type="thesis" date="2020" institute="ProQuest LLC" country="789 East Eisenhower Parkway, Ann Arbor, MI, USA">
        <title>Comparative Genomics and Chromosome Evolution.</title>
        <authorList>
            <person name="Mudd A.B."/>
        </authorList>
    </citation>
    <scope>NUCLEOTIDE SEQUENCE</scope>
    <source>
        <strain evidence="11">HN-11 Male</strain>
        <tissue evidence="11">Kidney and liver</tissue>
    </source>
</reference>
<evidence type="ECO:0000313" key="12">
    <source>
        <dbReference type="Proteomes" id="UP000770717"/>
    </source>
</evidence>
<evidence type="ECO:0000256" key="1">
    <source>
        <dbReference type="ARBA" id="ARBA00004479"/>
    </source>
</evidence>
<dbReference type="InterPro" id="IPR036179">
    <property type="entry name" value="Ig-like_dom_sf"/>
</dbReference>
<keyword evidence="12" id="KW-1185">Reference proteome</keyword>
<dbReference type="Gene3D" id="2.60.40.10">
    <property type="entry name" value="Immunoglobulins"/>
    <property type="match status" value="1"/>
</dbReference>
<keyword evidence="4 9" id="KW-1133">Transmembrane helix</keyword>
<evidence type="ECO:0000259" key="10">
    <source>
        <dbReference type="Pfam" id="PF07686"/>
    </source>
</evidence>
<dbReference type="PANTHER" id="PTHR13869">
    <property type="entry name" value="MYELIN P0 RELATED"/>
    <property type="match status" value="1"/>
</dbReference>
<keyword evidence="5 9" id="KW-0472">Membrane</keyword>
<evidence type="ECO:0000313" key="11">
    <source>
        <dbReference type="EMBL" id="KAG9482521.1"/>
    </source>
</evidence>